<reference evidence="2 3" key="1">
    <citation type="journal article" date="2009" name="Stand. Genomic Sci.">
        <title>Complete genome sequence of Catenulispora acidiphila type strain (ID 139908).</title>
        <authorList>
            <person name="Copeland A."/>
            <person name="Lapidus A."/>
            <person name="Glavina Del Rio T."/>
            <person name="Nolan M."/>
            <person name="Lucas S."/>
            <person name="Chen F."/>
            <person name="Tice H."/>
            <person name="Cheng J.F."/>
            <person name="Bruce D."/>
            <person name="Goodwin L."/>
            <person name="Pitluck S."/>
            <person name="Mikhailova N."/>
            <person name="Pati A."/>
            <person name="Ivanova N."/>
            <person name="Mavromatis K."/>
            <person name="Chen A."/>
            <person name="Palaniappan K."/>
            <person name="Chain P."/>
            <person name="Land M."/>
            <person name="Hauser L."/>
            <person name="Chang Y.J."/>
            <person name="Jeffries C.D."/>
            <person name="Chertkov O."/>
            <person name="Brettin T."/>
            <person name="Detter J.C."/>
            <person name="Han C."/>
            <person name="Ali Z."/>
            <person name="Tindall B.J."/>
            <person name="Goker M."/>
            <person name="Bristow J."/>
            <person name="Eisen J.A."/>
            <person name="Markowitz V."/>
            <person name="Hugenholtz P."/>
            <person name="Kyrpides N.C."/>
            <person name="Klenk H.P."/>
        </authorList>
    </citation>
    <scope>NUCLEOTIDE SEQUENCE [LARGE SCALE GENOMIC DNA]</scope>
    <source>
        <strain evidence="3">DSM 44928 / JCM 14897 / NBRC 102108 / NRRL B-24433 / ID139908</strain>
    </source>
</reference>
<dbReference type="STRING" id="479433.Caci_5209"/>
<accession>C7Q6N3</accession>
<dbReference type="AlphaFoldDB" id="C7Q6N3"/>
<dbReference type="Proteomes" id="UP000000851">
    <property type="component" value="Chromosome"/>
</dbReference>
<dbReference type="EMBL" id="CP001700">
    <property type="protein sequence ID" value="ACU74068.1"/>
    <property type="molecule type" value="Genomic_DNA"/>
</dbReference>
<dbReference type="RefSeq" id="WP_015793797.1">
    <property type="nucleotide sequence ID" value="NC_013131.1"/>
</dbReference>
<sequence length="199" mass="21393">MTAAEAAAAARTDTGSAWTRSPDHVRRRTGRAIWDAAEAEPDPLAAIDTARHLAADLLDRLTRTAPEGDHLATCLAHAHPAEPGLAADLPLPRHHRHRHPDREAAGTTFGSLLVLGALTGTPVAMILRTCRNPCPRTTPHASTLQGWVLRDHHAHPLSRGAIRTIAHGGKKPHPALPQHPEEGTSYEKAYTLYTVGEEA</sequence>
<evidence type="ECO:0000313" key="3">
    <source>
        <dbReference type="Proteomes" id="UP000000851"/>
    </source>
</evidence>
<evidence type="ECO:0000256" key="1">
    <source>
        <dbReference type="SAM" id="MobiDB-lite"/>
    </source>
</evidence>
<dbReference type="KEGG" id="cai:Caci_5209"/>
<feature type="compositionally biased region" description="Low complexity" evidence="1">
    <location>
        <begin position="1"/>
        <end position="10"/>
    </location>
</feature>
<feature type="region of interest" description="Disordered" evidence="1">
    <location>
        <begin position="1"/>
        <end position="25"/>
    </location>
</feature>
<dbReference type="OrthoDB" id="3428054at2"/>
<keyword evidence="3" id="KW-1185">Reference proteome</keyword>
<name>C7Q6N3_CATAD</name>
<evidence type="ECO:0000313" key="2">
    <source>
        <dbReference type="EMBL" id="ACU74068.1"/>
    </source>
</evidence>
<protein>
    <submittedName>
        <fullName evidence="2">Uncharacterized protein</fullName>
    </submittedName>
</protein>
<gene>
    <name evidence="2" type="ordered locus">Caci_5209</name>
</gene>
<dbReference type="InParanoid" id="C7Q6N3"/>
<proteinExistence type="predicted"/>
<dbReference type="HOGENOM" id="CLU_1370037_0_0_11"/>
<organism evidence="2 3">
    <name type="scientific">Catenulispora acidiphila (strain DSM 44928 / JCM 14897 / NBRC 102108 / NRRL B-24433 / ID139908)</name>
    <dbReference type="NCBI Taxonomy" id="479433"/>
    <lineage>
        <taxon>Bacteria</taxon>
        <taxon>Bacillati</taxon>
        <taxon>Actinomycetota</taxon>
        <taxon>Actinomycetes</taxon>
        <taxon>Catenulisporales</taxon>
        <taxon>Catenulisporaceae</taxon>
        <taxon>Catenulispora</taxon>
    </lineage>
</organism>